<dbReference type="OrthoDB" id="2138002at2"/>
<dbReference type="Pfam" id="PF20990">
    <property type="entry name" value="DUF2207_C"/>
    <property type="match status" value="1"/>
</dbReference>
<evidence type="ECO:0000313" key="4">
    <source>
        <dbReference type="EMBL" id="KRK95170.1"/>
    </source>
</evidence>
<dbReference type="EMBL" id="AZDV01000015">
    <property type="protein sequence ID" value="KRK95170.1"/>
    <property type="molecule type" value="Genomic_DNA"/>
</dbReference>
<sequence>MRQLWYWGWLLLGLVVVGSFSPVTAHADYRISAYRTQINIHKNGNANLTQHVTYRFDDDYHGVFVVQDLRGIKGGRLTGVTTQLNRQATRAVAAASTGATNTYQLTQTPERLKAKVYRPVTDGDTLRVTYHLALTGVVTNYLDTAELNWKIVGTGWEVPLHQVKVTIQLPATRVSQLQAWTHGPLAGHTQVDRQRGRVTLTVPQVAAKTAVESHLLFPTSVTPQAPRVAQKKKAAVQRQEARLAQQANAKRQRQRWLVGGSFALLVTATVIVAGLDVRWFRRHPGNRYPHPIPIPHSFDVPTVAPAVAESLVDAAAPNTNALTGEILRAASRRQLTLTAEKQGRHQTMRLTRKAELDNSFLTHCFQTIGQDGSFTLADLKQYGKKDQKGRLGKWFHQWQEEINQDVEPYQDADNVDLRQRYLTRGLRLTVLLVLTAGVSWVVNPTVGAWGTGLSGLGLIALWVSVRQLRRHIDRNNAAGLILVNDIGGFRRMLKDIGNFNTAKIGDLILWEDILPYAAAFGLSKQVIAKLKVDFGADALAAGFVGFYIGTENYGFADLGDAINSGISGSLQVSGGASSTTGGSGGFSGGSSGGFGGGSGGGAF</sequence>
<dbReference type="STRING" id="1423715.FD25_GL001551"/>
<dbReference type="Proteomes" id="UP000051955">
    <property type="component" value="Unassembled WGS sequence"/>
</dbReference>
<evidence type="ECO:0008006" key="6">
    <source>
        <dbReference type="Google" id="ProtNLM"/>
    </source>
</evidence>
<feature type="transmembrane region" description="Helical" evidence="1">
    <location>
        <begin position="448"/>
        <end position="465"/>
    </location>
</feature>
<keyword evidence="1" id="KW-1133">Transmembrane helix</keyword>
<dbReference type="InterPro" id="IPR018702">
    <property type="entry name" value="DUF2207"/>
</dbReference>
<feature type="transmembrane region" description="Helical" evidence="1">
    <location>
        <begin position="256"/>
        <end position="277"/>
    </location>
</feature>
<gene>
    <name evidence="4" type="ORF">FD25_GL001551</name>
</gene>
<proteinExistence type="predicted"/>
<feature type="domain" description="DUF2207" evidence="2">
    <location>
        <begin position="30"/>
        <end position="217"/>
    </location>
</feature>
<name>A0A0R1LSP5_9LACO</name>
<evidence type="ECO:0000256" key="1">
    <source>
        <dbReference type="SAM" id="Phobius"/>
    </source>
</evidence>
<feature type="transmembrane region" description="Helical" evidence="1">
    <location>
        <begin position="425"/>
        <end position="442"/>
    </location>
</feature>
<keyword evidence="5" id="KW-1185">Reference proteome</keyword>
<keyword evidence="1" id="KW-0812">Transmembrane</keyword>
<protein>
    <recommendedName>
        <fullName evidence="6">Integral membrane protein</fullName>
    </recommendedName>
</protein>
<accession>A0A0R1LSP5</accession>
<comment type="caution">
    <text evidence="4">The sequence shown here is derived from an EMBL/GenBank/DDBJ whole genome shotgun (WGS) entry which is preliminary data.</text>
</comment>
<keyword evidence="1" id="KW-0472">Membrane</keyword>
<dbReference type="AlphaFoldDB" id="A0A0R1LSP5"/>
<dbReference type="Pfam" id="PF09972">
    <property type="entry name" value="DUF2207"/>
    <property type="match status" value="1"/>
</dbReference>
<evidence type="ECO:0000259" key="3">
    <source>
        <dbReference type="Pfam" id="PF20990"/>
    </source>
</evidence>
<dbReference type="PATRIC" id="fig|1423715.3.peg.1589"/>
<organism evidence="4 5">
    <name type="scientific">Levilactobacillus acidifarinae DSM 19394 = JCM 15949</name>
    <dbReference type="NCBI Taxonomy" id="1423715"/>
    <lineage>
        <taxon>Bacteria</taxon>
        <taxon>Bacillati</taxon>
        <taxon>Bacillota</taxon>
        <taxon>Bacilli</taxon>
        <taxon>Lactobacillales</taxon>
        <taxon>Lactobacillaceae</taxon>
        <taxon>Levilactobacillus</taxon>
    </lineage>
</organism>
<reference evidence="4 5" key="1">
    <citation type="journal article" date="2015" name="Genome Announc.">
        <title>Expanding the biotechnology potential of lactobacilli through comparative genomics of 213 strains and associated genera.</title>
        <authorList>
            <person name="Sun Z."/>
            <person name="Harris H.M."/>
            <person name="McCann A."/>
            <person name="Guo C."/>
            <person name="Argimon S."/>
            <person name="Zhang W."/>
            <person name="Yang X."/>
            <person name="Jeffery I.B."/>
            <person name="Cooney J.C."/>
            <person name="Kagawa T.F."/>
            <person name="Liu W."/>
            <person name="Song Y."/>
            <person name="Salvetti E."/>
            <person name="Wrobel A."/>
            <person name="Rasinkangas P."/>
            <person name="Parkhill J."/>
            <person name="Rea M.C."/>
            <person name="O'Sullivan O."/>
            <person name="Ritari J."/>
            <person name="Douillard F.P."/>
            <person name="Paul Ross R."/>
            <person name="Yang R."/>
            <person name="Briner A.E."/>
            <person name="Felis G.E."/>
            <person name="de Vos W.M."/>
            <person name="Barrangou R."/>
            <person name="Klaenhammer T.R."/>
            <person name="Caufield P.W."/>
            <person name="Cui Y."/>
            <person name="Zhang H."/>
            <person name="O'Toole P.W."/>
        </authorList>
    </citation>
    <scope>NUCLEOTIDE SEQUENCE [LARGE SCALE GENOMIC DNA]</scope>
    <source>
        <strain evidence="4 5">DSM 19394</strain>
    </source>
</reference>
<dbReference type="RefSeq" id="WP_057802461.1">
    <property type="nucleotide sequence ID" value="NZ_AZDV01000015.1"/>
</dbReference>
<evidence type="ECO:0000313" key="5">
    <source>
        <dbReference type="Proteomes" id="UP000051955"/>
    </source>
</evidence>
<dbReference type="InterPro" id="IPR048389">
    <property type="entry name" value="YciQ-like_C"/>
</dbReference>
<evidence type="ECO:0000259" key="2">
    <source>
        <dbReference type="Pfam" id="PF09972"/>
    </source>
</evidence>
<feature type="domain" description="Predicted membrane protein YciQ-like C-terminal" evidence="3">
    <location>
        <begin position="295"/>
        <end position="530"/>
    </location>
</feature>